<reference evidence="3" key="1">
    <citation type="submission" date="2022-12" db="EMBL/GenBank/DDBJ databases">
        <title>Reference genome sequencing for broad-spectrum identification of bacterial and archaeal isolates by mass spectrometry.</title>
        <authorList>
            <person name="Sekiguchi Y."/>
            <person name="Tourlousse D.M."/>
        </authorList>
    </citation>
    <scope>NUCLEOTIDE SEQUENCE</scope>
    <source>
        <strain evidence="3">14</strain>
    </source>
</reference>
<keyword evidence="1" id="KW-0472">Membrane</keyword>
<dbReference type="Gene3D" id="3.30.950.30">
    <property type="entry name" value="Schlafen, AAA domain"/>
    <property type="match status" value="1"/>
</dbReference>
<dbReference type="Proteomes" id="UP001144396">
    <property type="component" value="Unassembled WGS sequence"/>
</dbReference>
<protein>
    <recommendedName>
        <fullName evidence="2">Schlafen AlbA-2 domain-containing protein</fullName>
    </recommendedName>
</protein>
<evidence type="ECO:0000259" key="2">
    <source>
        <dbReference type="Pfam" id="PF04326"/>
    </source>
</evidence>
<keyword evidence="1" id="KW-1133">Transmembrane helix</keyword>
<feature type="transmembrane region" description="Helical" evidence="1">
    <location>
        <begin position="12"/>
        <end position="35"/>
    </location>
</feature>
<keyword evidence="4" id="KW-1185">Reference proteome</keyword>
<feature type="domain" description="Schlafen AlbA-2" evidence="2">
    <location>
        <begin position="114"/>
        <end position="260"/>
    </location>
</feature>
<evidence type="ECO:0000313" key="4">
    <source>
        <dbReference type="Proteomes" id="UP001144396"/>
    </source>
</evidence>
<proteinExistence type="predicted"/>
<sequence length="295" mass="31583">MSDNVIFDAPPWAVAVVILAAVLVALAFSGIARLILRRRARLRASTALMLSLFGIVVGLLLTELIGTDPNLGSPLVLITTLGMAVLFIGVYGAIAAHLQRPTRASIEQLMRAGESDQVEFKSTARINLRTGEKDARMEQVIAKTVAAFLNGDGGALLVGVDDAGTALGLDADLATLRTPDLDRYELWLRDLMTTSLGTAAASLVRVDFAEVPSDDQAATDGQATVCRLEMTASPRPVYLRPGKSADPELWVRAGNSTRKLAVDEAANYIMHRWPIGVGSNVAAQFRAAVRFSEDR</sequence>
<evidence type="ECO:0000313" key="3">
    <source>
        <dbReference type="EMBL" id="GLI27144.1"/>
    </source>
</evidence>
<dbReference type="RefSeq" id="WP_281883430.1">
    <property type="nucleotide sequence ID" value="NZ_BSDP01000001.1"/>
</dbReference>
<feature type="transmembrane region" description="Helical" evidence="1">
    <location>
        <begin position="71"/>
        <end position="94"/>
    </location>
</feature>
<name>A0A9W6CXK0_9MICO</name>
<comment type="caution">
    <text evidence="3">The sequence shown here is derived from an EMBL/GenBank/DDBJ whole genome shotgun (WGS) entry which is preliminary data.</text>
</comment>
<dbReference type="InterPro" id="IPR007421">
    <property type="entry name" value="Schlafen_AlbA_2_dom"/>
</dbReference>
<dbReference type="EMBL" id="BSDP01000001">
    <property type="protein sequence ID" value="GLI27144.1"/>
    <property type="molecule type" value="Genomic_DNA"/>
</dbReference>
<accession>A0A9W6CXK0</accession>
<dbReference type="AlphaFoldDB" id="A0A9W6CXK0"/>
<dbReference type="InterPro" id="IPR038461">
    <property type="entry name" value="Schlafen_AlbA_2_dom_sf"/>
</dbReference>
<evidence type="ECO:0000256" key="1">
    <source>
        <dbReference type="SAM" id="Phobius"/>
    </source>
</evidence>
<organism evidence="3 4">
    <name type="scientific">Agromyces rhizosphaerae</name>
    <dbReference type="NCBI Taxonomy" id="88374"/>
    <lineage>
        <taxon>Bacteria</taxon>
        <taxon>Bacillati</taxon>
        <taxon>Actinomycetota</taxon>
        <taxon>Actinomycetes</taxon>
        <taxon>Micrococcales</taxon>
        <taxon>Microbacteriaceae</taxon>
        <taxon>Agromyces</taxon>
    </lineage>
</organism>
<keyword evidence="1" id="KW-0812">Transmembrane</keyword>
<feature type="transmembrane region" description="Helical" evidence="1">
    <location>
        <begin position="47"/>
        <end position="65"/>
    </location>
</feature>
<gene>
    <name evidence="3" type="ORF">ARHIZOSPH14_13860</name>
</gene>
<dbReference type="Pfam" id="PF04326">
    <property type="entry name" value="SLFN_AlbA_2"/>
    <property type="match status" value="1"/>
</dbReference>